<sequence>MNIELPEKLYYKISEVAEAFGVNASLLRFWEKEFDILKPKKNRKGNRYFTPEDIQNLKVIYHLVKEKGYTLEGAKIALENKEKVEEETSIIFRLEKIKAELLALKNYLDD</sequence>
<dbReference type="Gene3D" id="1.10.1660.10">
    <property type="match status" value="1"/>
</dbReference>
<dbReference type="RefSeq" id="WP_014791032.1">
    <property type="nucleotide sequence ID" value="NC_018016.1"/>
</dbReference>
<dbReference type="Proteomes" id="UP000006051">
    <property type="component" value="Chromosome"/>
</dbReference>
<evidence type="ECO:0000313" key="3">
    <source>
        <dbReference type="EMBL" id="AFL97467.1"/>
    </source>
</evidence>
<dbReference type="PROSITE" id="PS50937">
    <property type="entry name" value="HTH_MERR_2"/>
    <property type="match status" value="1"/>
</dbReference>
<dbReference type="GO" id="GO:0003677">
    <property type="term" value="F:DNA binding"/>
    <property type="evidence" value="ECO:0007669"/>
    <property type="project" value="UniProtKB-KW"/>
</dbReference>
<dbReference type="PANTHER" id="PTHR30204">
    <property type="entry name" value="REDOX-CYCLING DRUG-SENSING TRANSCRIPTIONAL ACTIVATOR SOXR"/>
    <property type="match status" value="1"/>
</dbReference>
<dbReference type="SUPFAM" id="SSF46955">
    <property type="entry name" value="Putative DNA-binding domain"/>
    <property type="match status" value="1"/>
</dbReference>
<dbReference type="HOGENOM" id="CLU_045945_5_0_10"/>
<evidence type="ECO:0000256" key="1">
    <source>
        <dbReference type="ARBA" id="ARBA00023125"/>
    </source>
</evidence>
<dbReference type="GeneID" id="97257944"/>
<dbReference type="InterPro" id="IPR047057">
    <property type="entry name" value="MerR_fam"/>
</dbReference>
<dbReference type="AlphaFoldDB" id="I4A0I3"/>
<feature type="domain" description="HTH merR-type" evidence="2">
    <location>
        <begin position="10"/>
        <end position="80"/>
    </location>
</feature>
<proteinExistence type="predicted"/>
<protein>
    <submittedName>
        <fullName evidence="3">Putative transcriptional regulator</fullName>
    </submittedName>
</protein>
<gene>
    <name evidence="3" type="ordered locus">Ornrh_1285</name>
</gene>
<dbReference type="GO" id="GO:0003700">
    <property type="term" value="F:DNA-binding transcription factor activity"/>
    <property type="evidence" value="ECO:0007669"/>
    <property type="project" value="InterPro"/>
</dbReference>
<dbReference type="InterPro" id="IPR000551">
    <property type="entry name" value="MerR-type_HTH_dom"/>
</dbReference>
<dbReference type="eggNOG" id="COG0789">
    <property type="taxonomic scope" value="Bacteria"/>
</dbReference>
<dbReference type="SMART" id="SM00422">
    <property type="entry name" value="HTH_MERR"/>
    <property type="match status" value="1"/>
</dbReference>
<dbReference type="CDD" id="cd04765">
    <property type="entry name" value="HTH_MlrA-like_sg2"/>
    <property type="match status" value="1"/>
</dbReference>
<dbReference type="GeneID" id="71568915"/>
<dbReference type="Pfam" id="PF13411">
    <property type="entry name" value="MerR_1"/>
    <property type="match status" value="1"/>
</dbReference>
<dbReference type="PATRIC" id="fig|867902.3.peg.1262"/>
<reference evidence="3 4" key="1">
    <citation type="submission" date="2012-06" db="EMBL/GenBank/DDBJ databases">
        <title>The complete genome of Ornithobacterium rhinotracheale DSM 15997.</title>
        <authorList>
            <consortium name="US DOE Joint Genome Institute (JGI-PGF)"/>
            <person name="Lucas S."/>
            <person name="Copeland A."/>
            <person name="Lapidus A."/>
            <person name="Goodwin L."/>
            <person name="Pitluck S."/>
            <person name="Peters L."/>
            <person name="Mikhailova N."/>
            <person name="Teshima H."/>
            <person name="Kyrpides N."/>
            <person name="Mavromatis K."/>
            <person name="Pagani I."/>
            <person name="Ivanova N."/>
            <person name="Ovchinnikova G."/>
            <person name="Zeytun A."/>
            <person name="Detter J.C."/>
            <person name="Han C."/>
            <person name="Land M."/>
            <person name="Hauser L."/>
            <person name="Markowitz V."/>
            <person name="Cheng J.-F."/>
            <person name="Hugenholtz P."/>
            <person name="Woyke T."/>
            <person name="Wu D."/>
            <person name="Lang E."/>
            <person name="Kopitz M."/>
            <person name="Brambilla E."/>
            <person name="Klenk H.-P."/>
            <person name="Eisen J.A."/>
        </authorList>
    </citation>
    <scope>NUCLEOTIDE SEQUENCE [LARGE SCALE GENOMIC DNA]</scope>
    <source>
        <strain evidence="4">ATCC 51463 / DSM 15997 / CCUG 23171 / LMG 9086</strain>
    </source>
</reference>
<dbReference type="InterPro" id="IPR009061">
    <property type="entry name" value="DNA-bd_dom_put_sf"/>
</dbReference>
<dbReference type="PANTHER" id="PTHR30204:SF15">
    <property type="entry name" value="BLL5018 PROTEIN"/>
    <property type="match status" value="1"/>
</dbReference>
<evidence type="ECO:0000313" key="4">
    <source>
        <dbReference type="Proteomes" id="UP000006051"/>
    </source>
</evidence>
<evidence type="ECO:0000259" key="2">
    <source>
        <dbReference type="PROSITE" id="PS50937"/>
    </source>
</evidence>
<keyword evidence="4" id="KW-1185">Reference proteome</keyword>
<accession>I4A0I3</accession>
<name>I4A0I3_ORNRL</name>
<dbReference type="EMBL" id="CP003283">
    <property type="protein sequence ID" value="AFL97467.1"/>
    <property type="molecule type" value="Genomic_DNA"/>
</dbReference>
<organism evidence="3 4">
    <name type="scientific">Ornithobacterium rhinotracheale (strain ATCC 51463 / DSM 15997 / CCUG 23171 / CIP 104009 / LMG 9086)</name>
    <dbReference type="NCBI Taxonomy" id="867902"/>
    <lineage>
        <taxon>Bacteria</taxon>
        <taxon>Pseudomonadati</taxon>
        <taxon>Bacteroidota</taxon>
        <taxon>Flavobacteriia</taxon>
        <taxon>Flavobacteriales</taxon>
        <taxon>Weeksellaceae</taxon>
        <taxon>Ornithobacterium</taxon>
    </lineage>
</organism>
<dbReference type="STRING" id="867902.Ornrh_1285"/>
<keyword evidence="1" id="KW-0238">DNA-binding</keyword>
<dbReference type="KEGG" id="orh:Ornrh_1285"/>